<evidence type="ECO:0000313" key="3">
    <source>
        <dbReference type="EMBL" id="AVN88299.1"/>
    </source>
</evidence>
<feature type="signal peptide" evidence="2">
    <location>
        <begin position="1"/>
        <end position="16"/>
    </location>
</feature>
<feature type="region of interest" description="Disordered" evidence="1">
    <location>
        <begin position="203"/>
        <end position="231"/>
    </location>
</feature>
<accession>A0A2P1IQ89</accession>
<feature type="chain" id="PRO_5015172752" evidence="2">
    <location>
        <begin position="17"/>
        <end position="599"/>
    </location>
</feature>
<proteinExistence type="evidence at transcript level"/>
<evidence type="ECO:0000256" key="2">
    <source>
        <dbReference type="SAM" id="SignalP"/>
    </source>
</evidence>
<protein>
    <submittedName>
        <fullName evidence="3">Transforming growth factor beta mimic 8</fullName>
    </submittedName>
</protein>
<keyword evidence="2" id="KW-0732">Signal</keyword>
<reference evidence="3" key="1">
    <citation type="journal article" date="2018" name="Int. J. Parasitol.">
        <title>TGF-beta mimic proteins form an extended gene family in the murine parasite Heligmosomoides polygyrus.</title>
        <authorList>
            <person name="Smyth D.J."/>
            <person name="Harcus Y."/>
            <person name="White M.P.J."/>
            <person name="Gregory W.F."/>
            <person name="Nahler J."/>
            <person name="Stephens I."/>
            <person name="Toke-Bjolgerud E."/>
            <person name="Hewitson J.P."/>
            <person name="Ivens A."/>
            <person name="McSorley H.J."/>
            <person name="Maizels R.M."/>
        </authorList>
    </citation>
    <scope>NUCLEOTIDE SEQUENCE</scope>
</reference>
<organism evidence="3">
    <name type="scientific">Heligmosomoides polygyrus bakeri</name>
    <name type="common">Parasitic nematode worm</name>
    <name type="synonym">Heligmosomoides bakeri</name>
    <dbReference type="NCBI Taxonomy" id="375939"/>
    <lineage>
        <taxon>Eukaryota</taxon>
        <taxon>Metazoa</taxon>
        <taxon>Ecdysozoa</taxon>
        <taxon>Nematoda</taxon>
        <taxon>Chromadorea</taxon>
        <taxon>Rhabditida</taxon>
        <taxon>Rhabditina</taxon>
        <taxon>Rhabditomorpha</taxon>
        <taxon>Strongyloidea</taxon>
        <taxon>Heligmosomidae</taxon>
        <taxon>Heligmosomoides</taxon>
    </lineage>
</organism>
<dbReference type="AlphaFoldDB" id="A0A2P1IQ89"/>
<dbReference type="EMBL" id="MG429743">
    <property type="protein sequence ID" value="AVN88299.1"/>
    <property type="molecule type" value="mRNA"/>
</dbReference>
<evidence type="ECO:0000256" key="1">
    <source>
        <dbReference type="SAM" id="MobiDB-lite"/>
    </source>
</evidence>
<sequence>MLLIVVIGLLEASAAGDNSCMPLSEETDTYQYFAQTSNKEETPARKDSSGMYPEYTHVKRFCKGLHGEDKTGEFIGLCHRSEWVYYMGVKECRDRRCSPLSESDTVSYEYRKATLNSSRISYDTNANPDSSGKYPELTYIRRTCKNFSVDSKIRGLIVGMCYNAEWRFSSTPECPPYGCPPIQDNDNFRHEYYKYAGSREKLGPAATKDSSGNYPPQTHARRRCSAGSGKDGQGEFVAICLERDSTGESRWVYYLNIKQCPDPGCTTAYEDNSTVTYKYLQYTISPDQTVVAKEATPQGGEYPDGTFAIVICKIPTRIGEKTGTIFAQCSNRKWKPEKYQIVPECPGRECAPLTDNDTVRYEYLNISRTGYYTLSTSKVKPRSGKYPEGTSAKMFCKKATDDNKNLGEIAGRCSKGEWVKENEATVLQCPILGCLPLHENDTVEYKYFKSEHPNIAHENIAPLDWSGKFAVGSYAWRICKELDEKSEAQGDISKCGENGWEHSNTWPCPPRGSCDISDVFLDQKFTSTIVHTSLAVAVYQKPGTVSPYYGPGSKIQALCKGNPADLECFEGGWQGRRHAENERKFAKIRCTDSGVTYDE</sequence>
<name>A0A2P1IQ89_HELBE</name>